<dbReference type="SUPFAM" id="SSF90123">
    <property type="entry name" value="ABC transporter transmembrane region"/>
    <property type="match status" value="1"/>
</dbReference>
<dbReference type="SUPFAM" id="SSF52540">
    <property type="entry name" value="P-loop containing nucleoside triphosphate hydrolases"/>
    <property type="match status" value="1"/>
</dbReference>
<evidence type="ECO:0000259" key="9">
    <source>
        <dbReference type="PROSITE" id="PS50929"/>
    </source>
</evidence>
<dbReference type="InterPro" id="IPR036640">
    <property type="entry name" value="ABC1_TM_sf"/>
</dbReference>
<sequence length="590" mass="65752">MANGQKDKDMGSLKKLYILLDEKQRKKIVVLLILTLISMLLEMMSVGLVVPAIALLMENDIGGKYPVLKPVLDFLGNPSQKAIVSIGMGTLVIVYLIKNFFLTYYIFWQNRFVNDFQVQVSQRLFTTYLRQPYVFHLQRNSATLIRNINTEVVSVFSAVLSIMNFITEIFVLLGFVVILVSAEPVGSFLMLLVGGIAAWGFSRYMKRNIVKWGEERVFHLGLATQHLMQGLGGAKDVKLLGRESDFLQQFHKHNSRYAHFNRLNTTLQALPRLWLEFLAVIGMSVLVLAIVMQGKDINIILPTLGLFAVAAFRLIPSAIKILNAIQNIRYNQPSINIIYNDITLHAEALSVLSEHSVGLQGIEVKGLTFFYPDTEKAAVKTVSFELKKGQSIGIVGQSGSGKSTLTDLILGLLSPTDGDIYVNGKSIHESPKTLREWQNSIGYVPQSIYLTDDTMRRNIAFGLSDEKINEDALLTALRSAQLEEFVMSLPEGLDTIVGERGVRLSGGQRQRIGIARALYHNPDVLVLDEATSALDNDTEEAVMRSVELLTNKTIFIVAHRLTTVKKCDVIIRMKEGVVVEQGTPQEILPA</sequence>
<feature type="transmembrane region" description="Helical" evidence="7">
    <location>
        <begin position="273"/>
        <end position="291"/>
    </location>
</feature>
<accession>A0ABW9ZPQ5</accession>
<evidence type="ECO:0000313" key="11">
    <source>
        <dbReference type="Proteomes" id="UP000753802"/>
    </source>
</evidence>
<feature type="transmembrane region" description="Helical" evidence="7">
    <location>
        <begin position="155"/>
        <end position="179"/>
    </location>
</feature>
<keyword evidence="4 10" id="KW-0067">ATP-binding</keyword>
<evidence type="ECO:0000256" key="6">
    <source>
        <dbReference type="ARBA" id="ARBA00023136"/>
    </source>
</evidence>
<keyword evidence="2 7" id="KW-0812">Transmembrane</keyword>
<dbReference type="Pfam" id="PF00005">
    <property type="entry name" value="ABC_tran"/>
    <property type="match status" value="1"/>
</dbReference>
<dbReference type="InterPro" id="IPR017871">
    <property type="entry name" value="ABC_transporter-like_CS"/>
</dbReference>
<comment type="caution">
    <text evidence="10">The sequence shown here is derived from an EMBL/GenBank/DDBJ whole genome shotgun (WGS) entry which is preliminary data.</text>
</comment>
<name>A0ABW9ZPQ5_9BACT</name>
<dbReference type="Gene3D" id="3.40.50.300">
    <property type="entry name" value="P-loop containing nucleotide triphosphate hydrolases"/>
    <property type="match status" value="1"/>
</dbReference>
<evidence type="ECO:0000256" key="5">
    <source>
        <dbReference type="ARBA" id="ARBA00022989"/>
    </source>
</evidence>
<keyword evidence="11" id="KW-1185">Reference proteome</keyword>
<dbReference type="PROSITE" id="PS50893">
    <property type="entry name" value="ABC_TRANSPORTER_2"/>
    <property type="match status" value="1"/>
</dbReference>
<dbReference type="SMART" id="SM00382">
    <property type="entry name" value="AAA"/>
    <property type="match status" value="1"/>
</dbReference>
<protein>
    <submittedName>
        <fullName evidence="10">ABC transporter ATP-binding protein</fullName>
    </submittedName>
</protein>
<evidence type="ECO:0000256" key="4">
    <source>
        <dbReference type="ARBA" id="ARBA00022840"/>
    </source>
</evidence>
<dbReference type="PROSITE" id="PS00211">
    <property type="entry name" value="ABC_TRANSPORTER_1"/>
    <property type="match status" value="1"/>
</dbReference>
<dbReference type="InterPro" id="IPR027417">
    <property type="entry name" value="P-loop_NTPase"/>
</dbReference>
<feature type="transmembrane region" description="Helical" evidence="7">
    <location>
        <begin position="82"/>
        <end position="107"/>
    </location>
</feature>
<organism evidence="10 11">
    <name type="scientific">Sediminibacterium roseum</name>
    <dbReference type="NCBI Taxonomy" id="1978412"/>
    <lineage>
        <taxon>Bacteria</taxon>
        <taxon>Pseudomonadati</taxon>
        <taxon>Bacteroidota</taxon>
        <taxon>Chitinophagia</taxon>
        <taxon>Chitinophagales</taxon>
        <taxon>Chitinophagaceae</taxon>
        <taxon>Sediminibacterium</taxon>
    </lineage>
</organism>
<dbReference type="InterPro" id="IPR011527">
    <property type="entry name" value="ABC1_TM_dom"/>
</dbReference>
<dbReference type="RefSeq" id="WP_161817379.1">
    <property type="nucleotide sequence ID" value="NZ_JAACJS010000002.1"/>
</dbReference>
<dbReference type="PANTHER" id="PTHR24221:SF654">
    <property type="entry name" value="ATP-BINDING CASSETTE SUB-FAMILY B MEMBER 6"/>
    <property type="match status" value="1"/>
</dbReference>
<evidence type="ECO:0000256" key="7">
    <source>
        <dbReference type="SAM" id="Phobius"/>
    </source>
</evidence>
<dbReference type="PANTHER" id="PTHR24221">
    <property type="entry name" value="ATP-BINDING CASSETTE SUB-FAMILY B"/>
    <property type="match status" value="1"/>
</dbReference>
<feature type="transmembrane region" description="Helical" evidence="7">
    <location>
        <begin position="28"/>
        <end position="57"/>
    </location>
</feature>
<proteinExistence type="predicted"/>
<dbReference type="Pfam" id="PF00664">
    <property type="entry name" value="ABC_membrane"/>
    <property type="match status" value="1"/>
</dbReference>
<gene>
    <name evidence="10" type="ORF">GWC95_04055</name>
</gene>
<feature type="transmembrane region" description="Helical" evidence="7">
    <location>
        <begin position="185"/>
        <end position="202"/>
    </location>
</feature>
<comment type="subcellular location">
    <subcellularLocation>
        <location evidence="1">Cell membrane</location>
        <topology evidence="1">Multi-pass membrane protein</topology>
    </subcellularLocation>
</comment>
<evidence type="ECO:0000259" key="8">
    <source>
        <dbReference type="PROSITE" id="PS50893"/>
    </source>
</evidence>
<evidence type="ECO:0000256" key="1">
    <source>
        <dbReference type="ARBA" id="ARBA00004651"/>
    </source>
</evidence>
<dbReference type="GO" id="GO:0005524">
    <property type="term" value="F:ATP binding"/>
    <property type="evidence" value="ECO:0007669"/>
    <property type="project" value="UniProtKB-KW"/>
</dbReference>
<dbReference type="PROSITE" id="PS50929">
    <property type="entry name" value="ABC_TM1F"/>
    <property type="match status" value="1"/>
</dbReference>
<dbReference type="InterPro" id="IPR003439">
    <property type="entry name" value="ABC_transporter-like_ATP-bd"/>
</dbReference>
<dbReference type="Proteomes" id="UP000753802">
    <property type="component" value="Unassembled WGS sequence"/>
</dbReference>
<feature type="transmembrane region" description="Helical" evidence="7">
    <location>
        <begin position="297"/>
        <end position="315"/>
    </location>
</feature>
<dbReference type="InterPro" id="IPR003593">
    <property type="entry name" value="AAA+_ATPase"/>
</dbReference>
<evidence type="ECO:0000313" key="10">
    <source>
        <dbReference type="EMBL" id="NCI49082.1"/>
    </source>
</evidence>
<dbReference type="InterPro" id="IPR039421">
    <property type="entry name" value="Type_1_exporter"/>
</dbReference>
<feature type="domain" description="ABC transporter" evidence="8">
    <location>
        <begin position="362"/>
        <end position="590"/>
    </location>
</feature>
<evidence type="ECO:0000256" key="2">
    <source>
        <dbReference type="ARBA" id="ARBA00022692"/>
    </source>
</evidence>
<keyword evidence="3" id="KW-0547">Nucleotide-binding</keyword>
<reference evidence="10 11" key="1">
    <citation type="submission" date="2020-01" db="EMBL/GenBank/DDBJ databases">
        <title>Genome analysis.</title>
        <authorList>
            <person name="Wu S."/>
            <person name="Wang G."/>
        </authorList>
    </citation>
    <scope>NUCLEOTIDE SEQUENCE [LARGE SCALE GENOMIC DNA]</scope>
    <source>
        <strain evidence="10 11">SYL130</strain>
    </source>
</reference>
<evidence type="ECO:0000256" key="3">
    <source>
        <dbReference type="ARBA" id="ARBA00022741"/>
    </source>
</evidence>
<feature type="domain" description="ABC transmembrane type-1" evidence="9">
    <location>
        <begin position="29"/>
        <end position="328"/>
    </location>
</feature>
<dbReference type="EMBL" id="JAACJS010000002">
    <property type="protein sequence ID" value="NCI49082.1"/>
    <property type="molecule type" value="Genomic_DNA"/>
</dbReference>
<dbReference type="Gene3D" id="1.20.1560.10">
    <property type="entry name" value="ABC transporter type 1, transmembrane domain"/>
    <property type="match status" value="1"/>
</dbReference>
<keyword evidence="6 7" id="KW-0472">Membrane</keyword>
<keyword evidence="5 7" id="KW-1133">Transmembrane helix</keyword>